<dbReference type="GO" id="GO:0008422">
    <property type="term" value="F:beta-glucosidase activity"/>
    <property type="evidence" value="ECO:0007669"/>
    <property type="project" value="UniProtKB-ARBA"/>
</dbReference>
<accession>A0A426DDP3</accession>
<dbReference type="InterPro" id="IPR026891">
    <property type="entry name" value="Fn3-like"/>
</dbReference>
<dbReference type="PANTHER" id="PTHR42715">
    <property type="entry name" value="BETA-GLUCOSIDASE"/>
    <property type="match status" value="1"/>
</dbReference>
<dbReference type="InterPro" id="IPR050288">
    <property type="entry name" value="Cellulose_deg_GH3"/>
</dbReference>
<dbReference type="InterPro" id="IPR013783">
    <property type="entry name" value="Ig-like_fold"/>
</dbReference>
<dbReference type="Pfam" id="PF00933">
    <property type="entry name" value="Glyco_hydro_3"/>
    <property type="match status" value="1"/>
</dbReference>
<dbReference type="AlphaFoldDB" id="A0A426DDP3"/>
<dbReference type="GO" id="GO:0005975">
    <property type="term" value="P:carbohydrate metabolic process"/>
    <property type="evidence" value="ECO:0007669"/>
    <property type="project" value="InterPro"/>
</dbReference>
<evidence type="ECO:0000256" key="3">
    <source>
        <dbReference type="ARBA" id="ARBA00023277"/>
    </source>
</evidence>
<dbReference type="InterPro" id="IPR019800">
    <property type="entry name" value="Glyco_hydro_3_AS"/>
</dbReference>
<comment type="similarity">
    <text evidence="1 4">Belongs to the glycosyl hydrolase 3 family.</text>
</comment>
<dbReference type="EMBL" id="RHJS01000002">
    <property type="protein sequence ID" value="RRK30825.1"/>
    <property type="molecule type" value="Genomic_DNA"/>
</dbReference>
<proteinExistence type="inferred from homology"/>
<dbReference type="InterPro" id="IPR017853">
    <property type="entry name" value="GH"/>
</dbReference>
<dbReference type="InterPro" id="IPR036881">
    <property type="entry name" value="Glyco_hydro_3_C_sf"/>
</dbReference>
<evidence type="ECO:0000313" key="7">
    <source>
        <dbReference type="Proteomes" id="UP000274920"/>
    </source>
</evidence>
<evidence type="ECO:0000256" key="4">
    <source>
        <dbReference type="RuleBase" id="RU361161"/>
    </source>
</evidence>
<keyword evidence="7" id="KW-1185">Reference proteome</keyword>
<dbReference type="Pfam" id="PF01915">
    <property type="entry name" value="Glyco_hydro_3_C"/>
    <property type="match status" value="1"/>
</dbReference>
<gene>
    <name evidence="6" type="ORF">EBB54_05135</name>
</gene>
<reference evidence="6" key="1">
    <citation type="submission" date="2018-10" db="EMBL/GenBank/DDBJ databases">
        <title>Schaedlerella arabinophila gen. nov. sp. nov., isolated from the mouse intestinal tract and comparative analysis with the genome of the closely related altered Schaedler flora strain ASF502.</title>
        <authorList>
            <person name="Miyake S."/>
            <person name="Soh M."/>
            <person name="Seedorf H."/>
        </authorList>
    </citation>
    <scope>NUCLEOTIDE SEQUENCE [LARGE SCALE GENOMIC DNA]</scope>
    <source>
        <strain evidence="6">DSM 106076</strain>
    </source>
</reference>
<dbReference type="Gene3D" id="3.40.50.1700">
    <property type="entry name" value="Glycoside hydrolase family 3 C-terminal domain"/>
    <property type="match status" value="1"/>
</dbReference>
<dbReference type="SMART" id="SM01217">
    <property type="entry name" value="Fn3_like"/>
    <property type="match status" value="1"/>
</dbReference>
<evidence type="ECO:0000259" key="5">
    <source>
        <dbReference type="SMART" id="SM01217"/>
    </source>
</evidence>
<dbReference type="PANTHER" id="PTHR42715:SF10">
    <property type="entry name" value="BETA-GLUCOSIDASE"/>
    <property type="match status" value="1"/>
</dbReference>
<dbReference type="Gene3D" id="3.20.20.300">
    <property type="entry name" value="Glycoside hydrolase, family 3, N-terminal domain"/>
    <property type="match status" value="1"/>
</dbReference>
<feature type="domain" description="Fibronectin type III-like" evidence="5">
    <location>
        <begin position="582"/>
        <end position="652"/>
    </location>
</feature>
<organism evidence="6 7">
    <name type="scientific">Schaedlerella arabinosiphila</name>
    <dbReference type="NCBI Taxonomy" id="2044587"/>
    <lineage>
        <taxon>Bacteria</taxon>
        <taxon>Bacillati</taxon>
        <taxon>Bacillota</taxon>
        <taxon>Clostridia</taxon>
        <taxon>Lachnospirales</taxon>
        <taxon>Lachnospiraceae</taxon>
        <taxon>Schaedlerella</taxon>
    </lineage>
</organism>
<keyword evidence="3" id="KW-0119">Carbohydrate metabolism</keyword>
<dbReference type="InterPro" id="IPR001764">
    <property type="entry name" value="Glyco_hydro_3_N"/>
</dbReference>
<dbReference type="Proteomes" id="UP000274920">
    <property type="component" value="Unassembled WGS sequence"/>
</dbReference>
<dbReference type="InterPro" id="IPR002772">
    <property type="entry name" value="Glyco_hydro_3_C"/>
</dbReference>
<protein>
    <submittedName>
        <fullName evidence="6">Glycosyl hydrolase</fullName>
    </submittedName>
</protein>
<dbReference type="FunFam" id="2.60.40.10:FF:000495">
    <property type="entry name" value="Periplasmic beta-glucosidase"/>
    <property type="match status" value="1"/>
</dbReference>
<dbReference type="InterPro" id="IPR036962">
    <property type="entry name" value="Glyco_hydro_3_N_sf"/>
</dbReference>
<dbReference type="PROSITE" id="PS00775">
    <property type="entry name" value="GLYCOSYL_HYDROL_F3"/>
    <property type="match status" value="1"/>
</dbReference>
<keyword evidence="4" id="KW-0326">Glycosidase</keyword>
<dbReference type="SUPFAM" id="SSF51445">
    <property type="entry name" value="(Trans)glycosidases"/>
    <property type="match status" value="1"/>
</dbReference>
<dbReference type="Gene3D" id="2.60.40.10">
    <property type="entry name" value="Immunoglobulins"/>
    <property type="match status" value="1"/>
</dbReference>
<dbReference type="PRINTS" id="PR00133">
    <property type="entry name" value="GLHYDRLASE3"/>
</dbReference>
<dbReference type="Pfam" id="PF14310">
    <property type="entry name" value="Fn3-like"/>
    <property type="match status" value="1"/>
</dbReference>
<evidence type="ECO:0000256" key="2">
    <source>
        <dbReference type="ARBA" id="ARBA00022801"/>
    </source>
</evidence>
<evidence type="ECO:0000256" key="1">
    <source>
        <dbReference type="ARBA" id="ARBA00005336"/>
    </source>
</evidence>
<sequence>MKQIQEIIRNMTLEEKVKLCSGATFWETESMEQHQIPSVFMSDGPHGLRTQKGEADHLGINNSEKSTCFPTASASAASWNPRLLKEMGEAIAEEALYYGVDIVLGPGVNIKRNPLCGRNFEYFSEDPYLAGVMGTSWIKGVQSKGVGTSLKHFAANNQEQDRMMGNSMVDERAFREIYLPAFEMAVKEAQPDTVMCSYNQINGTFASDNQRLLTDILRKEWEFQGMVVTDWGAMNDRVSALKAGCDLEMPNSCGFFDGEVKQAVEEGCLLETEIDACVERILKEAFKAQETKARAGTASHFDIEAHHALAKRIACESAVLLKNEGGLLPLSKSAKTALCGAMAEKVRYQGAGSSHINPTRLSGLREAMESIGECVAYYPAYEIDGGRNEEALARAVAGAKAADVAVVVAGLPDSFESEGYDRAHMSMPESHNELISEIAAVNENVVVVLMGGSPLEMPWLDQVKAVLNLYLGGQAVGEAGAGLLYGEENPSGKLAETYPVSYSDVSSAETFGVNPRQVEYAESIYVGYRYYEKAGIPVQFPFGHGLSYTRFEISGLDVKSTNSLEFTVSCNVKNTGSRAGAEVVQLYVADQTPNLFKAKKELKGFAKVYLEAGQEQRVSMTLGQRAFAHYDVKTRNWEVLSGNYQIQVGVSSADIRLTEQVQIRGTLSSMGGEDIPQWYIRPSGKPSVADFEKLYGQKIRPFELEKPGQYTMLNTFHDMKDHPAVQQILEGMKQGILQGYGGDENDPGFLFTFSIIMNTPLVRLVQQGGGQTPLSLMQDVVAAANHDPKG</sequence>
<name>A0A426DDP3_9FIRM</name>
<dbReference type="SUPFAM" id="SSF52279">
    <property type="entry name" value="Beta-D-glucan exohydrolase, C-terminal domain"/>
    <property type="match status" value="1"/>
</dbReference>
<evidence type="ECO:0000313" key="6">
    <source>
        <dbReference type="EMBL" id="RRK30825.1"/>
    </source>
</evidence>
<comment type="caution">
    <text evidence="6">The sequence shown here is derived from an EMBL/GenBank/DDBJ whole genome shotgun (WGS) entry which is preliminary data.</text>
</comment>
<keyword evidence="2 4" id="KW-0378">Hydrolase</keyword>
<dbReference type="RefSeq" id="WP_125126608.1">
    <property type="nucleotide sequence ID" value="NZ_RHJS01000002.1"/>
</dbReference>